<feature type="region of interest" description="Disordered" evidence="1">
    <location>
        <begin position="36"/>
        <end position="66"/>
    </location>
</feature>
<dbReference type="PANTHER" id="PTHR38613:SF1">
    <property type="entry name" value="PROTEIN CBG11062"/>
    <property type="match status" value="1"/>
</dbReference>
<dbReference type="AlphaFoldDB" id="A0A914DVB7"/>
<reference evidence="3" key="1">
    <citation type="submission" date="2022-11" db="UniProtKB">
        <authorList>
            <consortium name="WormBaseParasite"/>
        </authorList>
    </citation>
    <scope>IDENTIFICATION</scope>
</reference>
<proteinExistence type="predicted"/>
<keyword evidence="2" id="KW-1185">Reference proteome</keyword>
<evidence type="ECO:0000313" key="3">
    <source>
        <dbReference type="WBParaSite" id="ACRNAN_scaffold3969.g8861.t1"/>
    </source>
</evidence>
<accession>A0A914DVB7</accession>
<protein>
    <submittedName>
        <fullName evidence="3">Uncharacterized protein</fullName>
    </submittedName>
</protein>
<name>A0A914DVB7_9BILA</name>
<organism evidence="2 3">
    <name type="scientific">Acrobeloides nanus</name>
    <dbReference type="NCBI Taxonomy" id="290746"/>
    <lineage>
        <taxon>Eukaryota</taxon>
        <taxon>Metazoa</taxon>
        <taxon>Ecdysozoa</taxon>
        <taxon>Nematoda</taxon>
        <taxon>Chromadorea</taxon>
        <taxon>Rhabditida</taxon>
        <taxon>Tylenchina</taxon>
        <taxon>Cephalobomorpha</taxon>
        <taxon>Cephaloboidea</taxon>
        <taxon>Cephalobidae</taxon>
        <taxon>Acrobeloides</taxon>
    </lineage>
</organism>
<sequence>MTRLISRLEIQLISLYVLSIFENNVVLAGKPPKNPFADSSESKELPIEKLRPEDNDDKEYYDDEETQKPQIPRIYAGVTPAPIRQNILYTILPTLQKKTYKYCPYNQYTFATTCRPGRRLRYDLQVFCQEYSEYCGVPNINLYPSQYPQEPYRPAGYGQKQQNGHFGIGRSFGFGLGAIPGFQITASQGADIGPLPGLDQIGGFMLNEGSIVGVLGQQTGREPARTMSSLSSGYPSLGLDPNTQAADRRATNAALRALGIPSLPGIGSILGGLQGPNGKSRKAGPLLDPGYDAVDKKAPFATGKTDGNHVDLPGPLGRIEYYRGVGLGIG</sequence>
<feature type="compositionally biased region" description="Basic and acidic residues" evidence="1">
    <location>
        <begin position="40"/>
        <end position="53"/>
    </location>
</feature>
<dbReference type="PANTHER" id="PTHR38613">
    <property type="entry name" value="PROTEIN CBG03211-RELATED"/>
    <property type="match status" value="1"/>
</dbReference>
<evidence type="ECO:0000256" key="1">
    <source>
        <dbReference type="SAM" id="MobiDB-lite"/>
    </source>
</evidence>
<evidence type="ECO:0000313" key="2">
    <source>
        <dbReference type="Proteomes" id="UP000887540"/>
    </source>
</evidence>
<dbReference type="Proteomes" id="UP000887540">
    <property type="component" value="Unplaced"/>
</dbReference>
<dbReference type="WBParaSite" id="ACRNAN_scaffold3969.g8861.t1">
    <property type="protein sequence ID" value="ACRNAN_scaffold3969.g8861.t1"/>
    <property type="gene ID" value="ACRNAN_scaffold3969.g8861"/>
</dbReference>
<feature type="compositionally biased region" description="Acidic residues" evidence="1">
    <location>
        <begin position="54"/>
        <end position="65"/>
    </location>
</feature>